<proteinExistence type="predicted"/>
<dbReference type="Pfam" id="PF03906">
    <property type="entry name" value="Phage_T7_tail"/>
    <property type="match status" value="1"/>
</dbReference>
<evidence type="ECO:0000256" key="1">
    <source>
        <dbReference type="SAM" id="Coils"/>
    </source>
</evidence>
<evidence type="ECO:0000256" key="2">
    <source>
        <dbReference type="SAM" id="MobiDB-lite"/>
    </source>
</evidence>
<gene>
    <name evidence="4" type="ORF">NB640_12425</name>
</gene>
<evidence type="ECO:0000313" key="5">
    <source>
        <dbReference type="Proteomes" id="UP001156215"/>
    </source>
</evidence>
<feature type="coiled-coil region" evidence="1">
    <location>
        <begin position="181"/>
        <end position="208"/>
    </location>
</feature>
<evidence type="ECO:0000259" key="3">
    <source>
        <dbReference type="Pfam" id="PF03906"/>
    </source>
</evidence>
<dbReference type="KEGG" id="ovb:NB640_12425"/>
<sequence>MVAYSYVTYENVDGSQNVFTFHFPFLAPEHIHVEVDKVPVSFTFLNKGVIQTASVPPQGSDVVVRRITPREESVVDFVDGALLREEPLDLLNIFYLYIVQETVDQAEMALEVSQGIDAKAQEALDKVNDAIEEALAAVDERLAPILEETLVVLTEIRATAAEVETTSDLLLELYETLKDSVTIATDSAERAEKALEEAEDLLNNTVSVTVVEDSDASYVLQMEFGETAITTPNLKSSSPAFESGTQMLFIQATAPTGWTKVITHNDKALRIVSSVGGISGGTVPFTTAFTLREISGSIGNTTLTVAQMPSHSHSYTAAGGSTCYPSQDGTSARPAGSNTGAAGGNGAHTHSLTGVSVDLGVQYVDAIIARKD</sequence>
<organism evidence="4 5">
    <name type="scientific">Oxalobacter vibrioformis</name>
    <dbReference type="NCBI Taxonomy" id="933080"/>
    <lineage>
        <taxon>Bacteria</taxon>
        <taxon>Pseudomonadati</taxon>
        <taxon>Pseudomonadota</taxon>
        <taxon>Betaproteobacteria</taxon>
        <taxon>Burkholderiales</taxon>
        <taxon>Oxalobacteraceae</taxon>
        <taxon>Oxalobacter</taxon>
    </lineage>
</organism>
<evidence type="ECO:0000313" key="4">
    <source>
        <dbReference type="EMBL" id="WAW10006.1"/>
    </source>
</evidence>
<dbReference type="EMBL" id="CP098242">
    <property type="protein sequence ID" value="WAW10006.1"/>
    <property type="molecule type" value="Genomic_DNA"/>
</dbReference>
<reference evidence="4" key="1">
    <citation type="journal article" date="2022" name="Front. Microbiol.">
        <title>New perspectives on an old grouping: The genomic and phenotypic variability of Oxalobacter formigenes and the implications for calcium oxalate stone prevention.</title>
        <authorList>
            <person name="Chmiel J.A."/>
            <person name="Carr C."/>
            <person name="Stuivenberg G.A."/>
            <person name="Venema R."/>
            <person name="Chanyi R.M."/>
            <person name="Al K.F."/>
            <person name="Giguere D."/>
            <person name="Say H."/>
            <person name="Akouris P.P."/>
            <person name="Dominguez Romero S.A."/>
            <person name="Kwong A."/>
            <person name="Tai V."/>
            <person name="Koval S.F."/>
            <person name="Razvi H."/>
            <person name="Bjazevic J."/>
            <person name="Burton J.P."/>
        </authorList>
    </citation>
    <scope>NUCLEOTIDE SEQUENCE</scope>
    <source>
        <strain evidence="4">WoOx3</strain>
    </source>
</reference>
<keyword evidence="5" id="KW-1185">Reference proteome</keyword>
<dbReference type="Proteomes" id="UP001156215">
    <property type="component" value="Chromosome"/>
</dbReference>
<accession>A0A9E9P4E4</accession>
<dbReference type="RefSeq" id="WP_269309009.1">
    <property type="nucleotide sequence ID" value="NZ_CP098242.1"/>
</dbReference>
<keyword evidence="1" id="KW-0175">Coiled coil</keyword>
<protein>
    <submittedName>
        <fullName evidence="4">Phage tail fiber protein</fullName>
    </submittedName>
</protein>
<feature type="domain" description="Bacteriophage T7 tail fibre protein-like N-terminal" evidence="3">
    <location>
        <begin position="2"/>
        <end position="114"/>
    </location>
</feature>
<dbReference type="AlphaFoldDB" id="A0A9E9P4E4"/>
<name>A0A9E9P4E4_9BURK</name>
<dbReference type="InterPro" id="IPR005604">
    <property type="entry name" value="Phage_T7_tail_fibre-like_N"/>
</dbReference>
<feature type="region of interest" description="Disordered" evidence="2">
    <location>
        <begin position="326"/>
        <end position="345"/>
    </location>
</feature>